<gene>
    <name evidence="3" type="ORF">LF41_987</name>
</gene>
<dbReference type="PATRIC" id="fig|1300345.3.peg.308"/>
<dbReference type="STRING" id="1300345.LF41_987"/>
<dbReference type="InterPro" id="IPR050708">
    <property type="entry name" value="T6SS_VgrG/RHS"/>
</dbReference>
<dbReference type="NCBIfam" id="TIGR01643">
    <property type="entry name" value="YD_repeat_2x"/>
    <property type="match status" value="3"/>
</dbReference>
<dbReference type="Gene3D" id="2.180.10.10">
    <property type="entry name" value="RHS repeat-associated core"/>
    <property type="match status" value="2"/>
</dbReference>
<sequence>MDLRILVLALQVTHVSTFEYDELGRVIVERSGDEGKVVAQRSYDAEGRLIHVTDGNGHVTRLAYDPLGRVAATTDATGGIARYSYDAADRVTAVIDPRGLSTTYRHNAFGDLLELRSPDSGTTTHTYGGNGLRTRTVRNDATTLDYTHDALGRVTSMTSGMDRRTYAYDSCGAGFLCQATTWHAGSAQASTTFAYRADGALRSRIDTADGVADTTTYHHDALGRLSKLSYPSGLEVAYTYAMGRLRTLSATRDGVTHTVLDSIQFRAFGGPETWTYGNGLERRYSVDDNGRLSGVSAVDERAGRVVQSLTYGFEAADRIAAITNAAGEPASQAFAYDAQGRLTSDAIVGQGGHARIATFDSNGNRTSHRWNGQVEQHAIDPHNNRLLAISGTSTPSRHHTYAYDARGNRTGDTTSGITTHLQYDAFDRLREVSRPDSVTLCEPYGTCRTLPSGATQYVVNALGLRVAKSNADGATRYIHGGPAQLLAEHGPAGWKDYIWFGGELVGLLTPGTASIVAQYDDYPIVVSHPGVKYVHNDHLGRPEAVTSGTQVQLWRAKNHAYDREVTQDLIGGLNIGFPGQYYDAESDLWQNGYREYDAKGGRYLQSDPLGLAAGVNTYGYAGMNPISNIDPDGLQFLPYSRNLNTRPDYAIPEEVAQRLNVVWGIAAAGAATAVYTPAVVGGAIMTPAAVAGVGNACKSPAAQNAALRICIGLHVCAPGKDGVADDLFQHQNQLRMIREQSERGWHSPAAGGR</sequence>
<dbReference type="InterPro" id="IPR022385">
    <property type="entry name" value="Rhs_assc_core"/>
</dbReference>
<dbReference type="InterPro" id="IPR056823">
    <property type="entry name" value="TEN-like_YD-shell"/>
</dbReference>
<comment type="caution">
    <text evidence="3">The sequence shown here is derived from an EMBL/GenBank/DDBJ whole genome shotgun (WGS) entry which is preliminary data.</text>
</comment>
<dbReference type="NCBIfam" id="TIGR03696">
    <property type="entry name" value="Rhs_assc_core"/>
    <property type="match status" value="1"/>
</dbReference>
<keyword evidence="1" id="KW-0677">Repeat</keyword>
<proteinExistence type="predicted"/>
<organism evidence="3 4">
    <name type="scientific">Lysobacter dokdonensis DS-58</name>
    <dbReference type="NCBI Taxonomy" id="1300345"/>
    <lineage>
        <taxon>Bacteria</taxon>
        <taxon>Pseudomonadati</taxon>
        <taxon>Pseudomonadota</taxon>
        <taxon>Gammaproteobacteria</taxon>
        <taxon>Lysobacterales</taxon>
        <taxon>Lysobacteraceae</taxon>
        <taxon>Noviluteimonas</taxon>
    </lineage>
</organism>
<keyword evidence="4" id="KW-1185">Reference proteome</keyword>
<reference evidence="3 4" key="1">
    <citation type="submission" date="2014-09" db="EMBL/GenBank/DDBJ databases">
        <title>Genome sequences of Lysobacter dokdonensis DS-58.</title>
        <authorList>
            <person name="Kim J.F."/>
            <person name="Kwak M.-J."/>
        </authorList>
    </citation>
    <scope>NUCLEOTIDE SEQUENCE [LARGE SCALE GENOMIC DNA]</scope>
    <source>
        <strain evidence="3 4">DS-58</strain>
    </source>
</reference>
<feature type="domain" description="Teneurin-like YD-shell" evidence="2">
    <location>
        <begin position="18"/>
        <end position="368"/>
    </location>
</feature>
<evidence type="ECO:0000313" key="3">
    <source>
        <dbReference type="EMBL" id="KGQ20450.1"/>
    </source>
</evidence>
<evidence type="ECO:0000313" key="4">
    <source>
        <dbReference type="Proteomes" id="UP000030518"/>
    </source>
</evidence>
<evidence type="ECO:0000259" key="2">
    <source>
        <dbReference type="Pfam" id="PF25023"/>
    </source>
</evidence>
<evidence type="ECO:0000256" key="1">
    <source>
        <dbReference type="ARBA" id="ARBA00022737"/>
    </source>
</evidence>
<dbReference type="Pfam" id="PF25023">
    <property type="entry name" value="TEN_YD-shell"/>
    <property type="match status" value="1"/>
</dbReference>
<dbReference type="EMBL" id="JRKJ01000002">
    <property type="protein sequence ID" value="KGQ20450.1"/>
    <property type="molecule type" value="Genomic_DNA"/>
</dbReference>
<dbReference type="InterPro" id="IPR006530">
    <property type="entry name" value="YD"/>
</dbReference>
<dbReference type="SUPFAM" id="SSF82171">
    <property type="entry name" value="DPP6 N-terminal domain-like"/>
    <property type="match status" value="1"/>
</dbReference>
<dbReference type="PRINTS" id="PR00394">
    <property type="entry name" value="RHSPROTEIN"/>
</dbReference>
<dbReference type="PANTHER" id="PTHR32305:SF15">
    <property type="entry name" value="PROTEIN RHSA-RELATED"/>
    <property type="match status" value="1"/>
</dbReference>
<dbReference type="Proteomes" id="UP000030518">
    <property type="component" value="Unassembled WGS sequence"/>
</dbReference>
<dbReference type="PANTHER" id="PTHR32305">
    <property type="match status" value="1"/>
</dbReference>
<name>A0A0A2WQ72_9GAMM</name>
<protein>
    <submittedName>
        <fullName evidence="3">Type IV secretion protein Rhs</fullName>
    </submittedName>
</protein>
<dbReference type="eggNOG" id="COG3209">
    <property type="taxonomic scope" value="Bacteria"/>
</dbReference>
<accession>A0A0A2WQ72</accession>
<dbReference type="AlphaFoldDB" id="A0A0A2WQ72"/>